<dbReference type="EC" id="2.7.13.3" evidence="3"/>
<organism evidence="19 20">
    <name type="scientific">Ferviditalea candida</name>
    <dbReference type="NCBI Taxonomy" id="3108399"/>
    <lineage>
        <taxon>Bacteria</taxon>
        <taxon>Bacillati</taxon>
        <taxon>Bacillota</taxon>
        <taxon>Bacilli</taxon>
        <taxon>Bacillales</taxon>
        <taxon>Paenibacillaceae</taxon>
        <taxon>Ferviditalea</taxon>
    </lineage>
</organism>
<sequence>MRCLFNLLIFLLERVGVIVTVAFVMTRFPYFRRMINRLDITRTQRLSVMIMFGLFGIIGTYTGFTVSTESPEFSTVSGVLAESEAIANSRVIGIIIAGLLGGVRLGMGAGLIAGFHRYLLGGFTALSCALSAVISGLIAGLVHRRIKDDDRRMRVSTAIFTAMLGETVQMIIILLLSRPFDQAFLLVQAIGVPMIVANGIGSGLFILIIRTVMDEEEKTGALASKKSLRLAELTIQHLRKGLSFESAQATCEILYREVNARAVAITDQQNILAHVGAAGDHHHSGVPIQTEATRRVLKTGALFIAGEEEILCREAGCPLKAVIIAPLKRRDETIGTLKFYFRSKKEISHVMIELMRGLSSLLSQQLEIAEAERLHSLAKEMEIKALQSQMSPHFLFNALNTIGSLIRIDPGKARKLVNSLGRFIRQNINGSESAWTTLGAELEQVKSYLEIEEARFVDKLKVCYEIDEQAFGYPIPPLTLQPIVENAIRHGLRGMDKNCRIRISAILEGDQVHVTIEDNGSGIAEERSKLLGKKLLPSEQGLGMALYNVNRRLIMQAGTQSALQITSAVNKGTAVGFVLTRSKREAENG</sequence>
<evidence type="ECO:0000256" key="5">
    <source>
        <dbReference type="ARBA" id="ARBA00022553"/>
    </source>
</evidence>
<evidence type="ECO:0000256" key="11">
    <source>
        <dbReference type="ARBA" id="ARBA00022989"/>
    </source>
</evidence>
<feature type="transmembrane region" description="Helical" evidence="14">
    <location>
        <begin position="46"/>
        <end position="66"/>
    </location>
</feature>
<dbReference type="Pfam" id="PF06580">
    <property type="entry name" value="His_kinase"/>
    <property type="match status" value="1"/>
</dbReference>
<evidence type="ECO:0000256" key="1">
    <source>
        <dbReference type="ARBA" id="ARBA00000085"/>
    </source>
</evidence>
<dbReference type="Pfam" id="PF02518">
    <property type="entry name" value="HATPase_c"/>
    <property type="match status" value="1"/>
</dbReference>
<dbReference type="InterPro" id="IPR036890">
    <property type="entry name" value="HATPase_C_sf"/>
</dbReference>
<evidence type="ECO:0000256" key="10">
    <source>
        <dbReference type="ARBA" id="ARBA00022840"/>
    </source>
</evidence>
<dbReference type="PANTHER" id="PTHR34220:SF7">
    <property type="entry name" value="SENSOR HISTIDINE KINASE YPDA"/>
    <property type="match status" value="1"/>
</dbReference>
<keyword evidence="6 19" id="KW-0808">Transferase</keyword>
<evidence type="ECO:0000259" key="16">
    <source>
        <dbReference type="Pfam" id="PF06580"/>
    </source>
</evidence>
<evidence type="ECO:0000256" key="2">
    <source>
        <dbReference type="ARBA" id="ARBA00004651"/>
    </source>
</evidence>
<dbReference type="Gene3D" id="1.10.1760.20">
    <property type="match status" value="1"/>
</dbReference>
<keyword evidence="12" id="KW-0902">Two-component regulatory system</keyword>
<evidence type="ECO:0000256" key="3">
    <source>
        <dbReference type="ARBA" id="ARBA00012438"/>
    </source>
</evidence>
<feature type="domain" description="GAF" evidence="18">
    <location>
        <begin position="248"/>
        <end position="367"/>
    </location>
</feature>
<feature type="transmembrane region" description="Helical" evidence="14">
    <location>
        <begin position="183"/>
        <end position="209"/>
    </location>
</feature>
<dbReference type="Gene3D" id="3.30.450.40">
    <property type="match status" value="1"/>
</dbReference>
<keyword evidence="9 19" id="KW-0418">Kinase</keyword>
<evidence type="ECO:0000256" key="8">
    <source>
        <dbReference type="ARBA" id="ARBA00022741"/>
    </source>
</evidence>
<dbReference type="InterPro" id="IPR003018">
    <property type="entry name" value="GAF"/>
</dbReference>
<proteinExistence type="predicted"/>
<reference evidence="19" key="1">
    <citation type="submission" date="2023-12" db="EMBL/GenBank/DDBJ databases">
        <title>Fervidustalea candida gen. nov., sp. nov., a novel member of the family Paenibacillaceae isolated from a geothermal area.</title>
        <authorList>
            <person name="Li W.-J."/>
            <person name="Jiao J.-Y."/>
            <person name="Chen Y."/>
        </authorList>
    </citation>
    <scope>NUCLEOTIDE SEQUENCE</scope>
    <source>
        <strain evidence="19">SYSU GA230002</strain>
    </source>
</reference>
<feature type="domain" description="Signal transduction histidine kinase internal region" evidence="16">
    <location>
        <begin position="381"/>
        <end position="460"/>
    </location>
</feature>
<evidence type="ECO:0000256" key="7">
    <source>
        <dbReference type="ARBA" id="ARBA00022692"/>
    </source>
</evidence>
<gene>
    <name evidence="19" type="ORF">VF724_07445</name>
</gene>
<dbReference type="Pfam" id="PF07694">
    <property type="entry name" value="5TM-5TMR_LYT"/>
    <property type="match status" value="1"/>
</dbReference>
<keyword evidence="8" id="KW-0547">Nucleotide-binding</keyword>
<feature type="transmembrane region" description="Helical" evidence="14">
    <location>
        <begin position="86"/>
        <end position="106"/>
    </location>
</feature>
<dbReference type="SUPFAM" id="SSF55781">
    <property type="entry name" value="GAF domain-like"/>
    <property type="match status" value="1"/>
</dbReference>
<evidence type="ECO:0000256" key="6">
    <source>
        <dbReference type="ARBA" id="ARBA00022679"/>
    </source>
</evidence>
<keyword evidence="11 14" id="KW-1133">Transmembrane helix</keyword>
<comment type="subcellular location">
    <subcellularLocation>
        <location evidence="2">Cell membrane</location>
        <topology evidence="2">Multi-pass membrane protein</topology>
    </subcellularLocation>
</comment>
<feature type="transmembrane region" description="Helical" evidence="14">
    <location>
        <begin position="118"/>
        <end position="143"/>
    </location>
</feature>
<evidence type="ECO:0000259" key="17">
    <source>
        <dbReference type="Pfam" id="PF07694"/>
    </source>
</evidence>
<dbReference type="PANTHER" id="PTHR34220">
    <property type="entry name" value="SENSOR HISTIDINE KINASE YPDA"/>
    <property type="match status" value="1"/>
</dbReference>
<keyword evidence="20" id="KW-1185">Reference proteome</keyword>
<protein>
    <recommendedName>
        <fullName evidence="3">histidine kinase</fullName>
        <ecNumber evidence="3">2.7.13.3</ecNumber>
    </recommendedName>
</protein>
<keyword evidence="5" id="KW-0597">Phosphoprotein</keyword>
<evidence type="ECO:0000256" key="4">
    <source>
        <dbReference type="ARBA" id="ARBA00022475"/>
    </source>
</evidence>
<dbReference type="InterPro" id="IPR029016">
    <property type="entry name" value="GAF-like_dom_sf"/>
</dbReference>
<dbReference type="Gene3D" id="3.30.565.10">
    <property type="entry name" value="Histidine kinase-like ATPase, C-terminal domain"/>
    <property type="match status" value="1"/>
</dbReference>
<keyword evidence="13 14" id="KW-0472">Membrane</keyword>
<dbReference type="InterPro" id="IPR011620">
    <property type="entry name" value="Sig_transdc_His_kinase_LytS_TM"/>
</dbReference>
<accession>A0ABU5ZJK4</accession>
<evidence type="ECO:0000256" key="12">
    <source>
        <dbReference type="ARBA" id="ARBA00023012"/>
    </source>
</evidence>
<dbReference type="InterPro" id="IPR050640">
    <property type="entry name" value="Bact_2-comp_sensor_kinase"/>
</dbReference>
<evidence type="ECO:0000313" key="19">
    <source>
        <dbReference type="EMBL" id="MEB3101496.1"/>
    </source>
</evidence>
<keyword evidence="7 14" id="KW-0812">Transmembrane</keyword>
<feature type="transmembrane region" description="Helical" evidence="14">
    <location>
        <begin position="6"/>
        <end position="25"/>
    </location>
</feature>
<dbReference type="InterPro" id="IPR003594">
    <property type="entry name" value="HATPase_dom"/>
</dbReference>
<dbReference type="Pfam" id="PF13492">
    <property type="entry name" value="GAF_3"/>
    <property type="match status" value="1"/>
</dbReference>
<keyword evidence="4" id="KW-1003">Cell membrane</keyword>
<dbReference type="Proteomes" id="UP001310386">
    <property type="component" value="Unassembled WGS sequence"/>
</dbReference>
<dbReference type="GO" id="GO:0004673">
    <property type="term" value="F:protein histidine kinase activity"/>
    <property type="evidence" value="ECO:0007669"/>
    <property type="project" value="UniProtKB-EC"/>
</dbReference>
<comment type="catalytic activity">
    <reaction evidence="1">
        <text>ATP + protein L-histidine = ADP + protein N-phospho-L-histidine.</text>
        <dbReference type="EC" id="2.7.13.3"/>
    </reaction>
</comment>
<feature type="domain" description="Signal transduction histidine kinase 5TM receptor LytS transmembrane region" evidence="17">
    <location>
        <begin position="29"/>
        <end position="211"/>
    </location>
</feature>
<dbReference type="InterPro" id="IPR010559">
    <property type="entry name" value="Sig_transdc_His_kin_internal"/>
</dbReference>
<evidence type="ECO:0000256" key="9">
    <source>
        <dbReference type="ARBA" id="ARBA00022777"/>
    </source>
</evidence>
<comment type="caution">
    <text evidence="19">The sequence shown here is derived from an EMBL/GenBank/DDBJ whole genome shotgun (WGS) entry which is preliminary data.</text>
</comment>
<evidence type="ECO:0000256" key="14">
    <source>
        <dbReference type="SAM" id="Phobius"/>
    </source>
</evidence>
<evidence type="ECO:0000259" key="18">
    <source>
        <dbReference type="Pfam" id="PF13492"/>
    </source>
</evidence>
<keyword evidence="10" id="KW-0067">ATP-binding</keyword>
<evidence type="ECO:0000259" key="15">
    <source>
        <dbReference type="Pfam" id="PF02518"/>
    </source>
</evidence>
<dbReference type="EMBL" id="JAYJLD010000008">
    <property type="protein sequence ID" value="MEB3101496.1"/>
    <property type="molecule type" value="Genomic_DNA"/>
</dbReference>
<feature type="domain" description="Histidine kinase/HSP90-like ATPase" evidence="15">
    <location>
        <begin position="480"/>
        <end position="579"/>
    </location>
</feature>
<evidence type="ECO:0000256" key="13">
    <source>
        <dbReference type="ARBA" id="ARBA00023136"/>
    </source>
</evidence>
<evidence type="ECO:0000313" key="20">
    <source>
        <dbReference type="Proteomes" id="UP001310386"/>
    </source>
</evidence>
<dbReference type="SUPFAM" id="SSF55874">
    <property type="entry name" value="ATPase domain of HSP90 chaperone/DNA topoisomerase II/histidine kinase"/>
    <property type="match status" value="1"/>
</dbReference>
<feature type="transmembrane region" description="Helical" evidence="14">
    <location>
        <begin position="155"/>
        <end position="176"/>
    </location>
</feature>
<name>A0ABU5ZJK4_9BACL</name>